<dbReference type="Pfam" id="PF07686">
    <property type="entry name" value="V-set"/>
    <property type="match status" value="1"/>
</dbReference>
<dbReference type="InterPro" id="IPR003597">
    <property type="entry name" value="Ig_C1-set"/>
</dbReference>
<evidence type="ECO:0000313" key="4">
    <source>
        <dbReference type="Ensembl" id="ENSOMYP00000114355.1"/>
    </source>
</evidence>
<dbReference type="SUPFAM" id="SSF48726">
    <property type="entry name" value="Immunoglobulin"/>
    <property type="match status" value="4"/>
</dbReference>
<organism evidence="4 5">
    <name type="scientific">Oncorhynchus mykiss</name>
    <name type="common">Rainbow trout</name>
    <name type="synonym">Salmo gairdneri</name>
    <dbReference type="NCBI Taxonomy" id="8022"/>
    <lineage>
        <taxon>Eukaryota</taxon>
        <taxon>Metazoa</taxon>
        <taxon>Chordata</taxon>
        <taxon>Craniata</taxon>
        <taxon>Vertebrata</taxon>
        <taxon>Euteleostomi</taxon>
        <taxon>Actinopterygii</taxon>
        <taxon>Neopterygii</taxon>
        <taxon>Teleostei</taxon>
        <taxon>Protacanthopterygii</taxon>
        <taxon>Salmoniformes</taxon>
        <taxon>Salmonidae</taxon>
        <taxon>Salmoninae</taxon>
        <taxon>Oncorhynchus</taxon>
    </lineage>
</organism>
<accession>A0A8K9UTY9</accession>
<name>A0A8K9UTY9_ONCMY</name>
<protein>
    <recommendedName>
        <fullName evidence="3">Ig-like domain-containing protein</fullName>
    </recommendedName>
</protein>
<feature type="chain" id="PRO_5035442567" description="Ig-like domain-containing protein" evidence="2">
    <location>
        <begin position="19"/>
        <end position="536"/>
    </location>
</feature>
<keyword evidence="1" id="KW-0393">Immunoglobulin domain</keyword>
<evidence type="ECO:0000256" key="2">
    <source>
        <dbReference type="SAM" id="SignalP"/>
    </source>
</evidence>
<reference evidence="4" key="3">
    <citation type="submission" date="2025-09" db="UniProtKB">
        <authorList>
            <consortium name="Ensembl"/>
        </authorList>
    </citation>
    <scope>IDENTIFICATION</scope>
</reference>
<dbReference type="SMART" id="SM00407">
    <property type="entry name" value="IGc1"/>
    <property type="match status" value="3"/>
</dbReference>
<dbReference type="PANTHER" id="PTHR23411">
    <property type="entry name" value="TAPASIN"/>
    <property type="match status" value="1"/>
</dbReference>
<feature type="domain" description="Ig-like" evidence="3">
    <location>
        <begin position="231"/>
        <end position="319"/>
    </location>
</feature>
<dbReference type="InterPro" id="IPR050380">
    <property type="entry name" value="Immune_Resp_Modulators"/>
</dbReference>
<dbReference type="SMART" id="SM00409">
    <property type="entry name" value="IG"/>
    <property type="match status" value="2"/>
</dbReference>
<dbReference type="Gene3D" id="2.60.40.10">
    <property type="entry name" value="Immunoglobulins"/>
    <property type="match status" value="5"/>
</dbReference>
<dbReference type="AlphaFoldDB" id="A0A8K9UTY9"/>
<keyword evidence="2" id="KW-0732">Signal</keyword>
<dbReference type="PROSITE" id="PS50835">
    <property type="entry name" value="IG_LIKE"/>
    <property type="match status" value="3"/>
</dbReference>
<sequence length="536" mass="59267">MFSASLLLLLAAVSSSMTVQPGQPLTTSCKVSYSVTSYWTAWIRQPAGKGLEWIGQIYTGNTVYKDSLKKSISRAASSNSVYFKRQSLQPEDIAVYYIVRYTPHYFDYWGKGTMVTVSSGKPLFLSVFLMQSNCCSLKIIIPRFCVAKGFSPSSHTFKWTDASGKALTDFVQYPAVQSGETYTGVSQLRVAKNVWENSKSFSCSVDHAGDVKTAVINIPSKMWTLYFSKLPTVSLLSAPIGTTQYLMCIIEDFTPKKVIVTWKKNDMEVEGQTPTVGLQPSGLYSASSLLKVTNTDWNNKVKYSCVVEHQGQPTNETISKTGLYIGEDCTTIDVMFTHSISNIVKKVFIDNQAVLDCVITATDQDTVSGTTITWHVNGKKQKDHIDLKPIESKGNLNSRVSTLTIDQTSVTFRLKINPLAGEAPSVSVHILPEEDTREKEIVTLVCLVVSPSLCDVYIIWKVNSGDYQEGVTSPPQKTQKGNYSVTSVFTTTKKEWEGNSVFTCAVKHKYMSVPHHLSLSLFSANILMTEPEAASL</sequence>
<feature type="domain" description="Ig-like" evidence="3">
    <location>
        <begin position="145"/>
        <end position="217"/>
    </location>
</feature>
<evidence type="ECO:0000259" key="3">
    <source>
        <dbReference type="PROSITE" id="PS50835"/>
    </source>
</evidence>
<feature type="signal peptide" evidence="2">
    <location>
        <begin position="1"/>
        <end position="18"/>
    </location>
</feature>
<evidence type="ECO:0000313" key="5">
    <source>
        <dbReference type="Proteomes" id="UP000694395"/>
    </source>
</evidence>
<dbReference type="SMR" id="A0A8K9UTY9"/>
<evidence type="ECO:0000256" key="1">
    <source>
        <dbReference type="ARBA" id="ARBA00023319"/>
    </source>
</evidence>
<dbReference type="InterPro" id="IPR003006">
    <property type="entry name" value="Ig/MHC_CS"/>
</dbReference>
<keyword evidence="5" id="KW-1185">Reference proteome</keyword>
<reference evidence="4" key="2">
    <citation type="submission" date="2025-08" db="UniProtKB">
        <authorList>
            <consortium name="Ensembl"/>
        </authorList>
    </citation>
    <scope>IDENTIFICATION</scope>
</reference>
<dbReference type="Ensembl" id="ENSOMYT00000117886.1">
    <property type="protein sequence ID" value="ENSOMYP00000114355.1"/>
    <property type="gene ID" value="ENSOMYG00000004182.2"/>
</dbReference>
<dbReference type="SMART" id="SM00406">
    <property type="entry name" value="IGv"/>
    <property type="match status" value="1"/>
</dbReference>
<dbReference type="InterPro" id="IPR013783">
    <property type="entry name" value="Ig-like_fold"/>
</dbReference>
<dbReference type="GeneTree" id="ENSGT01140000282517"/>
<dbReference type="Pfam" id="PF07654">
    <property type="entry name" value="C1-set"/>
    <property type="match status" value="3"/>
</dbReference>
<dbReference type="InterPro" id="IPR007110">
    <property type="entry name" value="Ig-like_dom"/>
</dbReference>
<reference evidence="4" key="1">
    <citation type="submission" date="2020-07" db="EMBL/GenBank/DDBJ databases">
        <title>A long reads based de novo assembly of the rainbow trout Arlee double haploid line genome.</title>
        <authorList>
            <person name="Gao G."/>
            <person name="Palti Y."/>
        </authorList>
    </citation>
    <scope>NUCLEOTIDE SEQUENCE [LARGE SCALE GENOMIC DNA]</scope>
</reference>
<dbReference type="InterPro" id="IPR036179">
    <property type="entry name" value="Ig-like_dom_sf"/>
</dbReference>
<proteinExistence type="predicted"/>
<dbReference type="InterPro" id="IPR003599">
    <property type="entry name" value="Ig_sub"/>
</dbReference>
<dbReference type="CDD" id="cd00098">
    <property type="entry name" value="IgC1"/>
    <property type="match status" value="1"/>
</dbReference>
<dbReference type="PROSITE" id="PS00290">
    <property type="entry name" value="IG_MHC"/>
    <property type="match status" value="2"/>
</dbReference>
<feature type="domain" description="Ig-like" evidence="3">
    <location>
        <begin position="424"/>
        <end position="520"/>
    </location>
</feature>
<dbReference type="Proteomes" id="UP000694395">
    <property type="component" value="Chromosome 13"/>
</dbReference>
<dbReference type="InterPro" id="IPR013106">
    <property type="entry name" value="Ig_V-set"/>
</dbReference>